<accession>A0ABZ1D4Z5</accession>
<comment type="subcellular location">
    <subcellularLocation>
        <location evidence="1">Nucleus</location>
    </subcellularLocation>
</comment>
<evidence type="ECO:0000256" key="4">
    <source>
        <dbReference type="ARBA" id="ARBA00023163"/>
    </source>
</evidence>
<keyword evidence="4" id="KW-0804">Transcription</keyword>
<dbReference type="EMBL" id="CP141888">
    <property type="protein sequence ID" value="WRT68878.1"/>
    <property type="molecule type" value="Genomic_DNA"/>
</dbReference>
<feature type="region of interest" description="Disordered" evidence="6">
    <location>
        <begin position="265"/>
        <end position="288"/>
    </location>
</feature>
<dbReference type="PANTHER" id="PTHR12780">
    <property type="entry name" value="RNA POLYMERASE III DNA DIRECTED , 39KD SUBUNIT-RELATED"/>
    <property type="match status" value="1"/>
</dbReference>
<dbReference type="SUPFAM" id="SSF46785">
    <property type="entry name" value="Winged helix' DNA-binding domain"/>
    <property type="match status" value="1"/>
</dbReference>
<evidence type="ECO:0000256" key="6">
    <source>
        <dbReference type="SAM" id="MobiDB-lite"/>
    </source>
</evidence>
<feature type="compositionally biased region" description="Low complexity" evidence="6">
    <location>
        <begin position="405"/>
        <end position="442"/>
    </location>
</feature>
<dbReference type="InterPro" id="IPR036390">
    <property type="entry name" value="WH_DNA-bd_sf"/>
</dbReference>
<dbReference type="Proteomes" id="UP001329825">
    <property type="component" value="Chromosome 8"/>
</dbReference>
<dbReference type="Pfam" id="PF05158">
    <property type="entry name" value="RNA_pol_Rpc34"/>
    <property type="match status" value="1"/>
</dbReference>
<dbReference type="GeneID" id="87957989"/>
<dbReference type="InterPro" id="IPR016049">
    <property type="entry name" value="RNA_pol_Rpc34-like"/>
</dbReference>
<evidence type="ECO:0000313" key="8">
    <source>
        <dbReference type="Proteomes" id="UP001329825"/>
    </source>
</evidence>
<feature type="compositionally biased region" description="Acidic residues" evidence="6">
    <location>
        <begin position="265"/>
        <end position="277"/>
    </location>
</feature>
<feature type="region of interest" description="Disordered" evidence="6">
    <location>
        <begin position="316"/>
        <end position="442"/>
    </location>
</feature>
<dbReference type="InterPro" id="IPR007832">
    <property type="entry name" value="RNA_pol_Rpc34"/>
</dbReference>
<keyword evidence="8" id="KW-1185">Reference proteome</keyword>
<proteinExistence type="inferred from homology"/>
<dbReference type="InterPro" id="IPR036388">
    <property type="entry name" value="WH-like_DNA-bd_sf"/>
</dbReference>
<feature type="compositionally biased region" description="Basic residues" evidence="6">
    <location>
        <begin position="394"/>
        <end position="404"/>
    </location>
</feature>
<feature type="compositionally biased region" description="Acidic residues" evidence="6">
    <location>
        <begin position="594"/>
        <end position="605"/>
    </location>
</feature>
<keyword evidence="5" id="KW-0539">Nucleus</keyword>
<keyword evidence="3" id="KW-0240">DNA-directed RNA polymerase</keyword>
<feature type="compositionally biased region" description="Basic residues" evidence="6">
    <location>
        <begin position="338"/>
        <end position="358"/>
    </location>
</feature>
<reference evidence="7 8" key="1">
    <citation type="submission" date="2024-01" db="EMBL/GenBank/DDBJ databases">
        <title>Comparative genomics of Cryptococcus and Kwoniella reveals pathogenesis evolution and contrasting modes of karyotype evolution via chromosome fusion or intercentromeric recombination.</title>
        <authorList>
            <person name="Coelho M.A."/>
            <person name="David-Palma M."/>
            <person name="Shea T."/>
            <person name="Bowers K."/>
            <person name="McGinley-Smith S."/>
            <person name="Mohammad A.W."/>
            <person name="Gnirke A."/>
            <person name="Yurkov A.M."/>
            <person name="Nowrousian M."/>
            <person name="Sun S."/>
            <person name="Cuomo C.A."/>
            <person name="Heitman J."/>
        </authorList>
    </citation>
    <scope>NUCLEOTIDE SEQUENCE [LARGE SCALE GENOMIC DNA]</scope>
    <source>
        <strain evidence="7">CBS 11374</strain>
    </source>
</reference>
<feature type="region of interest" description="Disordered" evidence="6">
    <location>
        <begin position="566"/>
        <end position="605"/>
    </location>
</feature>
<comment type="similarity">
    <text evidence="2">Belongs to the eukaryotic RPC34/RPC39 RNA polymerase subunit family.</text>
</comment>
<organism evidence="7 8">
    <name type="scientific">Kwoniella shivajii</name>
    <dbReference type="NCBI Taxonomy" id="564305"/>
    <lineage>
        <taxon>Eukaryota</taxon>
        <taxon>Fungi</taxon>
        <taxon>Dikarya</taxon>
        <taxon>Basidiomycota</taxon>
        <taxon>Agaricomycotina</taxon>
        <taxon>Tremellomycetes</taxon>
        <taxon>Tremellales</taxon>
        <taxon>Cryptococcaceae</taxon>
        <taxon>Kwoniella</taxon>
    </lineage>
</organism>
<evidence type="ECO:0000256" key="1">
    <source>
        <dbReference type="ARBA" id="ARBA00004123"/>
    </source>
</evidence>
<gene>
    <name evidence="7" type="ORF">IL334_005859</name>
</gene>
<evidence type="ECO:0000256" key="3">
    <source>
        <dbReference type="ARBA" id="ARBA00022478"/>
    </source>
</evidence>
<evidence type="ECO:0000256" key="5">
    <source>
        <dbReference type="ARBA" id="ARBA00023242"/>
    </source>
</evidence>
<evidence type="ECO:0000313" key="7">
    <source>
        <dbReference type="EMBL" id="WRT68878.1"/>
    </source>
</evidence>
<protein>
    <recommendedName>
        <fullName evidence="9">DNA-directed RNA polymerase III subunit RPC6</fullName>
    </recommendedName>
</protein>
<name>A0ABZ1D4Z5_9TREE</name>
<feature type="compositionally biased region" description="Basic and acidic residues" evidence="6">
    <location>
        <begin position="327"/>
        <end position="337"/>
    </location>
</feature>
<evidence type="ECO:0008006" key="9">
    <source>
        <dbReference type="Google" id="ProtNLM"/>
    </source>
</evidence>
<dbReference type="Gene3D" id="1.10.10.10">
    <property type="entry name" value="Winged helix-like DNA-binding domain superfamily/Winged helix DNA-binding domain"/>
    <property type="match status" value="1"/>
</dbReference>
<evidence type="ECO:0000256" key="2">
    <source>
        <dbReference type="ARBA" id="ARBA00011038"/>
    </source>
</evidence>
<dbReference type="RefSeq" id="XP_062793617.1">
    <property type="nucleotide sequence ID" value="XM_062937566.1"/>
</dbReference>
<sequence length="605" mass="66853">MSMSSSDQQVWKKVLAAKNKSMTLDQIMTSFPSMGRKGVMQSAGNLVKLRLFTTRTDNGDKATTVFVAQTADEAKQKSAMTPEQKIVLQVINAAGERGIASAAIGRQIGNETIPQALLRKAVKNLESSGLIKTFKPVNAPTTVYYVMANVKIPEEISGGIWFDNSQEYDQGLVDALCHVLRDRVQKLTYADVKKRSDKEKKLIPNVLSISTKNHSLLTPIALKNYVNALKVASVELSIKNVMEIMRALELDGDVEAVKPYGSISFDEEPTFSDDDDGPSSSKRKRTKLELDIGDDEDDIDEEERERRKELALRKAKEKAREKKRRDRQKEKEKEAKEKKRKKEEKKRREKEKKKRKKEKEKEKEKAKKKKSKKIVDSDSDEGSLLDINEEGKSKSKSKKHKRSRSSSVSSVSSSASSSSASSSSSSSSVSSSGSASSVSSVGSDEIDSAQFPIKSKSQANGSLPQMNFFPGGLGGGITDLTDTSIIYRATNRSLNNSGTGTGQTQISCGKCPVFSFCEDDGPVNPNGCEYLTKYLNDDIGGWDKEILTKMRPDLHENDDENAIEGIDKNETNGINGNGHLERIHDDLENGFNGEADEQDYNMDDI</sequence>